<reference evidence="7 8" key="1">
    <citation type="submission" date="2024-02" db="EMBL/GenBank/DDBJ databases">
        <title>De novo assembly and annotation of 12 fungi associated with fruit tree decline syndrome in Ontario, Canada.</title>
        <authorList>
            <person name="Sulman M."/>
            <person name="Ellouze W."/>
            <person name="Ilyukhin E."/>
        </authorList>
    </citation>
    <scope>NUCLEOTIDE SEQUENCE [LARGE SCALE GENOMIC DNA]</scope>
    <source>
        <strain evidence="7 8">M1-105</strain>
    </source>
</reference>
<feature type="region of interest" description="Disordered" evidence="5">
    <location>
        <begin position="493"/>
        <end position="515"/>
    </location>
</feature>
<feature type="compositionally biased region" description="Basic and acidic residues" evidence="5">
    <location>
        <begin position="502"/>
        <end position="515"/>
    </location>
</feature>
<evidence type="ECO:0000256" key="5">
    <source>
        <dbReference type="SAM" id="MobiDB-lite"/>
    </source>
</evidence>
<feature type="domain" description="UBC core" evidence="6">
    <location>
        <begin position="990"/>
        <end position="1172"/>
    </location>
</feature>
<keyword evidence="2" id="KW-0808">Transferase</keyword>
<evidence type="ECO:0000313" key="7">
    <source>
        <dbReference type="EMBL" id="KAL1629134.1"/>
    </source>
</evidence>
<dbReference type="PANTHER" id="PTHR21328">
    <property type="entry name" value="POLY ADP-RIBOSE POLYMERASE FAMILY, MEMBER PARP"/>
    <property type="match status" value="1"/>
</dbReference>
<dbReference type="InterPro" id="IPR051838">
    <property type="entry name" value="ARTD_PARP"/>
</dbReference>
<dbReference type="CDD" id="cd23802">
    <property type="entry name" value="UBCc_UBE2Q"/>
    <property type="match status" value="1"/>
</dbReference>
<dbReference type="Proteomes" id="UP001521116">
    <property type="component" value="Unassembled WGS sequence"/>
</dbReference>
<name>A0ABR3ST76_9PEZI</name>
<dbReference type="InterPro" id="IPR000608">
    <property type="entry name" value="UBC"/>
</dbReference>
<keyword evidence="4" id="KW-0520">NAD</keyword>
<comment type="caution">
    <text evidence="7">The sequence shown here is derived from an EMBL/GenBank/DDBJ whole genome shotgun (WGS) entry which is preliminary data.</text>
</comment>
<accession>A0ABR3ST76</accession>
<dbReference type="PROSITE" id="PS50127">
    <property type="entry name" value="UBC_2"/>
    <property type="match status" value="1"/>
</dbReference>
<keyword evidence="3" id="KW-0548">Nucleotidyltransferase</keyword>
<gene>
    <name evidence="7" type="ORF">SLS56_005577</name>
</gene>
<evidence type="ECO:0000256" key="1">
    <source>
        <dbReference type="ARBA" id="ARBA00022676"/>
    </source>
</evidence>
<protein>
    <recommendedName>
        <fullName evidence="6">UBC core domain-containing protein</fullName>
    </recommendedName>
</protein>
<proteinExistence type="predicted"/>
<dbReference type="Pfam" id="PF00179">
    <property type="entry name" value="UQ_con"/>
    <property type="match status" value="1"/>
</dbReference>
<dbReference type="SUPFAM" id="SSF56399">
    <property type="entry name" value="ADP-ribosylation"/>
    <property type="match status" value="1"/>
</dbReference>
<dbReference type="SUPFAM" id="SSF54495">
    <property type="entry name" value="UBC-like"/>
    <property type="match status" value="1"/>
</dbReference>
<dbReference type="EMBL" id="JAJVDC020000057">
    <property type="protein sequence ID" value="KAL1629134.1"/>
    <property type="molecule type" value="Genomic_DNA"/>
</dbReference>
<dbReference type="InterPro" id="IPR012317">
    <property type="entry name" value="Poly(ADP-ribose)pol_cat_dom"/>
</dbReference>
<evidence type="ECO:0000256" key="3">
    <source>
        <dbReference type="ARBA" id="ARBA00022695"/>
    </source>
</evidence>
<keyword evidence="1" id="KW-0328">Glycosyltransferase</keyword>
<dbReference type="Gene3D" id="3.10.110.10">
    <property type="entry name" value="Ubiquitin Conjugating Enzyme"/>
    <property type="match status" value="1"/>
</dbReference>
<sequence>MGRKDFLDDLNRAIDSPGQYGVEKVGRGPDSEVLIDVACACGTVTVTAHMDEFSSYPSSHQFLLLVSDDSTPDNISHAIAGLSEQLNRGTTIFSLLRELSSRLSIDMDGDTEMPDSQLDDGEYDYDSDSSIISQDLDILDHDEYLAIQEDAEASALYDNAIPMSSRNSLRQDLLLVKEAGFKVSICGPLVQGHPAYLASSCRICKLGISDETMQAWQLRPQEYLILLIHFPKGYKHIGHIEEASTISSRSMLDFRFGVSSSYKPSRKEIIEAFTTLSPDAQNQGSDSKGTEFRKLFISGPLHDLFTEKFVILLKCRTKGMSWDGAMAFWHDHQETAEKGKLAEDVKYRKEDKSNTVYPALVTSDHIPNLKPGCRVSLPLAAMQFYVRQVVRCTEFCLVCHRKMPTDIEAIKPYVCDRQLCLYQYMQLGFGPSIEHEIITQPKVVDLLISLCHIGASDRRIKPRQLPKGLGLRIPPLDFLKASTAPQMDPVSGVYSVNSRQDSASKDKKPTLREHKDAKSVRVNLKLCEMLFDTGVTREDLGLKPGDWIVIRVKGIEDAMHCKIRDTSFFPVIEFCEPIIMPLPEAASKNPVSKQATSDFRDANFITYSEDLDELHDDYILQAIPLLLDLLPSVRAMNDYILQEGPRANLRKWDRITSPSLALLRWIIASNRACIMHIDGDGNDYAQPGTTNEERVWGMPNYTQFRIAMGAPDKERRFIDAVKTVGSELKLKIPTMFAWHGSSLANWHSIIREGLNFDETLNGRAYGHGVYFARDLRISSGYSIMRTGTVGHRSGPGGWISSQLAIANAISLNEIVNAPSRFVSENPYFVVNQTDWIQTRYLFVQTSHIPSAPQLPEPALENPMPQDDRYTPVNVRGDKIVIPASASRSRAQAGFGTPAGHVLRKGYKKLKTGGSIKDLFNLDDDDNNSVMTDDEDSTVLQMEKEAQAPVDSPFQVSHKPSKPMTDFVPGKLDFSTLDILPPPEGAASSMVASKRLQQDLKALLKIQNSEPLHELGWSIDPELFELRNNLYQWIFELHSFEPRLPLAEDMKKKGVKSIVLELIFGKDYPMSPPFVRVIRPRFLPFQQGGGGHVTAGGALCMELLTNDGWSAVSSIESVLMQVRLAMSSTEPHPARLEAGPSRDYGVGEAVNAYLRACQIHGWTVPQGFRDMAYAGRSNATKMW</sequence>
<dbReference type="SMART" id="SM00212">
    <property type="entry name" value="UBCc"/>
    <property type="match status" value="1"/>
</dbReference>
<organism evidence="7 8">
    <name type="scientific">Neofusicoccum ribis</name>
    <dbReference type="NCBI Taxonomy" id="45134"/>
    <lineage>
        <taxon>Eukaryota</taxon>
        <taxon>Fungi</taxon>
        <taxon>Dikarya</taxon>
        <taxon>Ascomycota</taxon>
        <taxon>Pezizomycotina</taxon>
        <taxon>Dothideomycetes</taxon>
        <taxon>Dothideomycetes incertae sedis</taxon>
        <taxon>Botryosphaeriales</taxon>
        <taxon>Botryosphaeriaceae</taxon>
        <taxon>Neofusicoccum</taxon>
    </lineage>
</organism>
<evidence type="ECO:0000256" key="4">
    <source>
        <dbReference type="ARBA" id="ARBA00023027"/>
    </source>
</evidence>
<dbReference type="InterPro" id="IPR016135">
    <property type="entry name" value="UBQ-conjugating_enzyme/RWD"/>
</dbReference>
<dbReference type="Gene3D" id="3.90.228.10">
    <property type="match status" value="1"/>
</dbReference>
<evidence type="ECO:0000259" key="6">
    <source>
        <dbReference type="PROSITE" id="PS50127"/>
    </source>
</evidence>
<keyword evidence="8" id="KW-1185">Reference proteome</keyword>
<evidence type="ECO:0000313" key="8">
    <source>
        <dbReference type="Proteomes" id="UP001521116"/>
    </source>
</evidence>
<dbReference type="Pfam" id="PF00644">
    <property type="entry name" value="PARP"/>
    <property type="match status" value="1"/>
</dbReference>
<evidence type="ECO:0000256" key="2">
    <source>
        <dbReference type="ARBA" id="ARBA00022679"/>
    </source>
</evidence>